<dbReference type="Proteomes" id="UP000789405">
    <property type="component" value="Unassembled WGS sequence"/>
</dbReference>
<gene>
    <name evidence="3" type="ORF">DERYTH_LOCUS12695</name>
</gene>
<feature type="transmembrane region" description="Helical" evidence="2">
    <location>
        <begin position="45"/>
        <end position="64"/>
    </location>
</feature>
<keyword evidence="2" id="KW-0472">Membrane</keyword>
<evidence type="ECO:0000256" key="2">
    <source>
        <dbReference type="SAM" id="Phobius"/>
    </source>
</evidence>
<protein>
    <submittedName>
        <fullName evidence="3">14615_t:CDS:1</fullName>
    </submittedName>
</protein>
<proteinExistence type="predicted"/>
<feature type="transmembrane region" description="Helical" evidence="2">
    <location>
        <begin position="12"/>
        <end position="33"/>
    </location>
</feature>
<keyword evidence="2" id="KW-0812">Transmembrane</keyword>
<feature type="compositionally biased region" description="Basic and acidic residues" evidence="1">
    <location>
        <begin position="171"/>
        <end position="183"/>
    </location>
</feature>
<dbReference type="OrthoDB" id="2399993at2759"/>
<feature type="compositionally biased region" description="Polar residues" evidence="1">
    <location>
        <begin position="187"/>
        <end position="198"/>
    </location>
</feature>
<sequence length="198" mass="22505">MEQKDRAYYLRVSQLVMVFLIIILEFVQAVGFAKNYRDTPTHSTVIYYWMATVFSFLLLGHLLIRFQPRWKHGPNKDEVLFDGNKQISSSIPMGSVNQQQQQTTPQRSPSYVMQEVVLKDGQPALVFHSNGDKRSSRRASLYNHQRTNSNGSSSPKDTHQRTNSNGSSSPKDTEFTKNARSVENHVTGENGNVKNVVN</sequence>
<evidence type="ECO:0000313" key="3">
    <source>
        <dbReference type="EMBL" id="CAG8696293.1"/>
    </source>
</evidence>
<evidence type="ECO:0000256" key="1">
    <source>
        <dbReference type="SAM" id="MobiDB-lite"/>
    </source>
</evidence>
<name>A0A9N9EX97_9GLOM</name>
<comment type="caution">
    <text evidence="3">The sequence shown here is derived from an EMBL/GenBank/DDBJ whole genome shotgun (WGS) entry which is preliminary data.</text>
</comment>
<feature type="compositionally biased region" description="Polar residues" evidence="1">
    <location>
        <begin position="142"/>
        <end position="170"/>
    </location>
</feature>
<accession>A0A9N9EX97</accession>
<organism evidence="3 4">
    <name type="scientific">Dentiscutata erythropus</name>
    <dbReference type="NCBI Taxonomy" id="1348616"/>
    <lineage>
        <taxon>Eukaryota</taxon>
        <taxon>Fungi</taxon>
        <taxon>Fungi incertae sedis</taxon>
        <taxon>Mucoromycota</taxon>
        <taxon>Glomeromycotina</taxon>
        <taxon>Glomeromycetes</taxon>
        <taxon>Diversisporales</taxon>
        <taxon>Gigasporaceae</taxon>
        <taxon>Dentiscutata</taxon>
    </lineage>
</organism>
<dbReference type="AlphaFoldDB" id="A0A9N9EX97"/>
<evidence type="ECO:0000313" key="4">
    <source>
        <dbReference type="Proteomes" id="UP000789405"/>
    </source>
</evidence>
<feature type="region of interest" description="Disordered" evidence="1">
    <location>
        <begin position="126"/>
        <end position="198"/>
    </location>
</feature>
<feature type="region of interest" description="Disordered" evidence="1">
    <location>
        <begin position="91"/>
        <end position="110"/>
    </location>
</feature>
<reference evidence="3" key="1">
    <citation type="submission" date="2021-06" db="EMBL/GenBank/DDBJ databases">
        <authorList>
            <person name="Kallberg Y."/>
            <person name="Tangrot J."/>
            <person name="Rosling A."/>
        </authorList>
    </citation>
    <scope>NUCLEOTIDE SEQUENCE</scope>
    <source>
        <strain evidence="3">MA453B</strain>
    </source>
</reference>
<keyword evidence="2" id="KW-1133">Transmembrane helix</keyword>
<keyword evidence="4" id="KW-1185">Reference proteome</keyword>
<dbReference type="EMBL" id="CAJVPY010008461">
    <property type="protein sequence ID" value="CAG8696293.1"/>
    <property type="molecule type" value="Genomic_DNA"/>
</dbReference>